<dbReference type="Pfam" id="PF00331">
    <property type="entry name" value="Glyco_hydro_10"/>
    <property type="match status" value="2"/>
</dbReference>
<evidence type="ECO:0000259" key="5">
    <source>
        <dbReference type="PROSITE" id="PS51760"/>
    </source>
</evidence>
<comment type="caution">
    <text evidence="6">The sequence shown here is derived from an EMBL/GenBank/DDBJ whole genome shotgun (WGS) entry which is preliminary data.</text>
</comment>
<keyword evidence="7" id="KW-1185">Reference proteome</keyword>
<dbReference type="Gene3D" id="2.60.120.260">
    <property type="entry name" value="Galactose-binding domain-like"/>
    <property type="match status" value="2"/>
</dbReference>
<dbReference type="InterPro" id="IPR017853">
    <property type="entry name" value="GH"/>
</dbReference>
<evidence type="ECO:0000256" key="1">
    <source>
        <dbReference type="ARBA" id="ARBA00007495"/>
    </source>
</evidence>
<dbReference type="PROSITE" id="PS51760">
    <property type="entry name" value="GH10_2"/>
    <property type="match status" value="2"/>
</dbReference>
<feature type="domain" description="GH10" evidence="5">
    <location>
        <begin position="180"/>
        <end position="479"/>
    </location>
</feature>
<accession>A0ABQ8CFK2</accession>
<evidence type="ECO:0000313" key="7">
    <source>
        <dbReference type="Proteomes" id="UP000824890"/>
    </source>
</evidence>
<dbReference type="SMART" id="SM00633">
    <property type="entry name" value="Glyco_10"/>
    <property type="match status" value="1"/>
</dbReference>
<organism evidence="6 7">
    <name type="scientific">Brassica napus</name>
    <name type="common">Rape</name>
    <dbReference type="NCBI Taxonomy" id="3708"/>
    <lineage>
        <taxon>Eukaryota</taxon>
        <taxon>Viridiplantae</taxon>
        <taxon>Streptophyta</taxon>
        <taxon>Embryophyta</taxon>
        <taxon>Tracheophyta</taxon>
        <taxon>Spermatophyta</taxon>
        <taxon>Magnoliopsida</taxon>
        <taxon>eudicotyledons</taxon>
        <taxon>Gunneridae</taxon>
        <taxon>Pentapetalae</taxon>
        <taxon>rosids</taxon>
        <taxon>malvids</taxon>
        <taxon>Brassicales</taxon>
        <taxon>Brassicaceae</taxon>
        <taxon>Brassiceae</taxon>
        <taxon>Brassica</taxon>
    </lineage>
</organism>
<comment type="similarity">
    <text evidence="1">Belongs to the glycosyl hydrolase 10 (cellulase F) family.</text>
</comment>
<dbReference type="Proteomes" id="UP000824890">
    <property type="component" value="Unassembled WGS sequence"/>
</dbReference>
<gene>
    <name evidence="6" type="ORF">HID58_030310</name>
</gene>
<dbReference type="InterPro" id="IPR044846">
    <property type="entry name" value="GH10"/>
</dbReference>
<sequence>MDGPFYDSIAYTECRAEPEKPLYNGGMLKGEEASGSGRDTLRSVGASYTPAYILHNLTQNTIYCFSIWVKIEAGSASTARVRAKLRSDNATLNCVGSVSAKQGCWSFLKGGFLLDSPSQLSILFFETTNDDGKTQLEVASASLQPFTQDQWKNNQDYFINTARKRAVTIHVAGENGESAEGAVVNVEQIAKDFPIGSAISKTILGNIPYQEWFVKRFDATVFENELKWYATEPHQGKLNYTFADQMMSFVRANRIIARGHNIFWEDPKYTPDWVRNLTGEDLRSAVNQRITSLMTRYRGEFVHWDVSNEMLHFDFYESRLGKNASYELFAAARELDSLATLFLNDFNVVETCSDERSTVDEYIARVRELERYDGGGMRMDGVGLEGHFTRPNVALMRANLDKLATLELPVWLTEIDISSTLDHRTQALYLEQVLREGFSHPSVNGIILWTALHPNGCYQMCLTDDKFINLPAGDVVDKKLLEWTTGEVKAKTDDHGTFSFLGFLGEYRVSIIYEGKTVNSSFSLSRDPETKHCRAEPEKPLYNGGMLKGEEASVSGRDTLRSIGASYTPAYILHNLTQNTIYCFSIWVKIEAGSASTARVRAKLRSDNATLNCVGSVSAKQGCWSFLKGGFLLDSPSQLSILFFETTNDDGKTQLEVASASLQPFTQDQWKNNQDYFINTARKRAVTIHVAGENGESVEGALVNVEQISKDFPIGSAISKTILGNIPYQEWFVKRFDATVFENELKWYATEPHQGKLNYTFADKMMSFVRANRIIARGHNIFWEDPKYTPDWVRNLTGEDLRSAVNQRIRSLMTRYRGEFVHWDVSNEMLHFDFYESRLGKNASYELFAAARELDSLATLFLNDFNVVETCSDERSTVDEYIARVRELERYDGGGMRMDGVGLEGHFTRPNVALMRANLDKLATLELPVWLTEIDISSTLDHRTQAIYLEQVLREGFSHPSVNGIILWTALHPNGCYQMCLTDDKFINLPTGDVVDKKLLEWTTGEVKAKTDDHGTFSFLGFLGEYRVSIIYEGKTVNSSFSLSRDPETKHVRLRI</sequence>
<protein>
    <recommendedName>
        <fullName evidence="5">GH10 domain-containing protein</fullName>
    </recommendedName>
</protein>
<dbReference type="PANTHER" id="PTHR31490">
    <property type="entry name" value="GLYCOSYL HYDROLASE"/>
    <property type="match status" value="1"/>
</dbReference>
<evidence type="ECO:0000256" key="2">
    <source>
        <dbReference type="ARBA" id="ARBA00022801"/>
    </source>
</evidence>
<evidence type="ECO:0000313" key="6">
    <source>
        <dbReference type="EMBL" id="KAH0915864.1"/>
    </source>
</evidence>
<dbReference type="SUPFAM" id="SSF51445">
    <property type="entry name" value="(Trans)glycosidases"/>
    <property type="match status" value="2"/>
</dbReference>
<dbReference type="SUPFAM" id="SSF49785">
    <property type="entry name" value="Galactose-binding domain-like"/>
    <property type="match status" value="2"/>
</dbReference>
<evidence type="ECO:0000256" key="3">
    <source>
        <dbReference type="ARBA" id="ARBA00023277"/>
    </source>
</evidence>
<proteinExistence type="inferred from homology"/>
<dbReference type="Gene3D" id="3.20.20.80">
    <property type="entry name" value="Glycosidases"/>
    <property type="match status" value="2"/>
</dbReference>
<keyword evidence="4" id="KW-0624">Polysaccharide degradation</keyword>
<reference evidence="6 7" key="1">
    <citation type="submission" date="2021-05" db="EMBL/GenBank/DDBJ databases">
        <title>Genome Assembly of Synthetic Allotetraploid Brassica napus Reveals Homoeologous Exchanges between Subgenomes.</title>
        <authorList>
            <person name="Davis J.T."/>
        </authorList>
    </citation>
    <scope>NUCLEOTIDE SEQUENCE [LARGE SCALE GENOMIC DNA]</scope>
    <source>
        <strain evidence="7">cv. Da-Ae</strain>
        <tissue evidence="6">Seedling</tissue>
    </source>
</reference>
<evidence type="ECO:0000256" key="4">
    <source>
        <dbReference type="ARBA" id="ARBA00023326"/>
    </source>
</evidence>
<dbReference type="PANTHER" id="PTHR31490:SF3">
    <property type="entry name" value="GLYCOSYL HYDROLASE FAMILY 10 PROTEIN"/>
    <property type="match status" value="1"/>
</dbReference>
<keyword evidence="3" id="KW-0119">Carbohydrate metabolism</keyword>
<name>A0ABQ8CFK2_BRANA</name>
<dbReference type="InterPro" id="IPR008979">
    <property type="entry name" value="Galactose-bd-like_sf"/>
</dbReference>
<dbReference type="EMBL" id="JAGKQM010000008">
    <property type="protein sequence ID" value="KAH0915864.1"/>
    <property type="molecule type" value="Genomic_DNA"/>
</dbReference>
<feature type="domain" description="GH10" evidence="5">
    <location>
        <begin position="699"/>
        <end position="998"/>
    </location>
</feature>
<keyword evidence="2" id="KW-0378">Hydrolase</keyword>
<dbReference type="InterPro" id="IPR001000">
    <property type="entry name" value="GH10_dom"/>
</dbReference>